<dbReference type="AlphaFoldDB" id="A0AA37XHV1"/>
<dbReference type="Pfam" id="PF13416">
    <property type="entry name" value="SBP_bac_8"/>
    <property type="match status" value="1"/>
</dbReference>
<reference evidence="1" key="1">
    <citation type="journal article" date="2014" name="Int. J. Syst. Evol. Microbiol.">
        <title>Complete genome sequence of Corynebacterium casei LMG S-19264T (=DSM 44701T), isolated from a smear-ripened cheese.</title>
        <authorList>
            <consortium name="US DOE Joint Genome Institute (JGI-PGF)"/>
            <person name="Walter F."/>
            <person name="Albersmeier A."/>
            <person name="Kalinowski J."/>
            <person name="Ruckert C."/>
        </authorList>
    </citation>
    <scope>NUCLEOTIDE SEQUENCE</scope>
    <source>
        <strain evidence="1">NBRC 112290</strain>
    </source>
</reference>
<proteinExistence type="predicted"/>
<dbReference type="InterPro" id="IPR050490">
    <property type="entry name" value="Bact_solute-bd_prot1"/>
</dbReference>
<dbReference type="CDD" id="cd13583">
    <property type="entry name" value="PBP2_AlgQ_like_4"/>
    <property type="match status" value="1"/>
</dbReference>
<keyword evidence="2" id="KW-1185">Reference proteome</keyword>
<comment type="caution">
    <text evidence="1">The sequence shown here is derived from an EMBL/GenBank/DDBJ whole genome shotgun (WGS) entry which is preliminary data.</text>
</comment>
<dbReference type="InterPro" id="IPR006059">
    <property type="entry name" value="SBP"/>
</dbReference>
<protein>
    <submittedName>
        <fullName evidence="1">Sugar ABC transporter substrate-binding protein</fullName>
    </submittedName>
</protein>
<dbReference type="Gene3D" id="3.40.190.10">
    <property type="entry name" value="Periplasmic binding protein-like II"/>
    <property type="match status" value="2"/>
</dbReference>
<dbReference type="Proteomes" id="UP001157161">
    <property type="component" value="Unassembled WGS sequence"/>
</dbReference>
<evidence type="ECO:0000313" key="1">
    <source>
        <dbReference type="EMBL" id="GMA33259.1"/>
    </source>
</evidence>
<accession>A0AA37XHV1</accession>
<dbReference type="PANTHER" id="PTHR43649:SF12">
    <property type="entry name" value="DIACETYLCHITOBIOSE BINDING PROTEIN DASA"/>
    <property type="match status" value="1"/>
</dbReference>
<dbReference type="RefSeq" id="WP_284251960.1">
    <property type="nucleotide sequence ID" value="NZ_BSUM01000001.1"/>
</dbReference>
<evidence type="ECO:0000313" key="2">
    <source>
        <dbReference type="Proteomes" id="UP001157161"/>
    </source>
</evidence>
<reference evidence="1" key="2">
    <citation type="submission" date="2023-02" db="EMBL/GenBank/DDBJ databases">
        <authorList>
            <person name="Sun Q."/>
            <person name="Mori K."/>
        </authorList>
    </citation>
    <scope>NUCLEOTIDE SEQUENCE</scope>
    <source>
        <strain evidence="1">NBRC 112290</strain>
    </source>
</reference>
<name>A0AA37XHV1_9MICO</name>
<organism evidence="1 2">
    <name type="scientific">Litorihabitans aurantiacus</name>
    <dbReference type="NCBI Taxonomy" id="1930061"/>
    <lineage>
        <taxon>Bacteria</taxon>
        <taxon>Bacillati</taxon>
        <taxon>Actinomycetota</taxon>
        <taxon>Actinomycetes</taxon>
        <taxon>Micrococcales</taxon>
        <taxon>Beutenbergiaceae</taxon>
        <taxon>Litorihabitans</taxon>
    </lineage>
</organism>
<dbReference type="EMBL" id="BSUM01000001">
    <property type="protein sequence ID" value="GMA33259.1"/>
    <property type="molecule type" value="Genomic_DNA"/>
</dbReference>
<gene>
    <name evidence="1" type="ORF">GCM10025875_32510</name>
</gene>
<dbReference type="PANTHER" id="PTHR43649">
    <property type="entry name" value="ARABINOSE-BINDING PROTEIN-RELATED"/>
    <property type="match status" value="1"/>
</dbReference>
<dbReference type="SUPFAM" id="SSF53850">
    <property type="entry name" value="Periplasmic binding protein-like II"/>
    <property type="match status" value="1"/>
</dbReference>
<sequence length="531" mass="57666">MLGGGGNGGGGVDGEPGVIDEAQSVGAMDDYAAGTTFRATEPVEFSLMYRDHPNYPVQASWLAFEQLAAEQNVSFSRTDVSLADWDQRKALLIGAGDASELIPVTYPGQEVQFVSGGALLPVSDYLEHMPNYTQKVADWGLEEEIESQLRQADGKYYLLPGLREIPDVQYSVAIREDLFEAAGVTQDPADWDEFAEQLAQVDAANPDLSYVWSDRWTDTTPLGATLNFMSPSFGTSGGWGYDNRWYDEGSGEFVLTGTTDAYRDMLTYLAGLVSDGLLDPEITQSDDQAIAKFVSGQTAAIGGNTQEITAYRTQIAESGQDVPIRLITIPGGPYGDYLAGSQLSSGLMISSSAAQQPHFKAMLQFVDWLYYSDEGIEFAQWGVEGETYTKDADGTRTLLPTIGWNALNPDAPERLNADYGFSNGVFLLANGSTTDLLQSVMSEEIREWTDEVLAGKETLPVAPTPQLEELELEQTSLLDTQIGDAVQAATAAFITGQRSLDTWDAYVTEIEGLGATQLIETYNTALERQEG</sequence>